<dbReference type="InterPro" id="IPR012337">
    <property type="entry name" value="RNaseH-like_sf"/>
</dbReference>
<proteinExistence type="predicted"/>
<sequence>MFKGRAPSTHHATDATWSKWVTLITQQAQTGNPNRPGILEVIMDWPEGKDFGMSPEEEVTCAEEAPPYNKLPEDEKQYALFTDGSCRAVGKHWRWKAAVWSPTRRVTEAAEGQGESSQFAEVKAIQLALDIAEREKWPMLYLCTDSWMVANALWGWLQQWKQSNWQRRGKPIWAAPLWQDIASQLEKLVVKVHHIDAHVPKSRATEEHQNNQQVDQAAKIEVAQVDLDWQRSSSFHGFAGKRRSQGQISRDFSFCCEVRKWPLAECTLSKFADDTKLEGVVNTPEDCAAIEQDMDRLESWAERNHMKFNKGKCRVLHLGRNNPKHQYSLGVDLLGSSSQEKDLGVLVDNKLSMSQQCALVAKKANGILGGIKKRVASRSREVILPLYSALVRPHLEYCVQFWAPQFKKDRDLLERVQWRATRMMRGLEHLSDEERLRELGLFSLEKRRLRGCPQRLWSLLLWRYSKPTWM</sequence>
<dbReference type="InterPro" id="IPR002156">
    <property type="entry name" value="RNaseH_domain"/>
</dbReference>
<gene>
    <name evidence="2" type="ORF">GRJ2_003293400</name>
</gene>
<protein>
    <recommendedName>
        <fullName evidence="1">RNase H type-1 domain-containing protein</fullName>
    </recommendedName>
</protein>
<dbReference type="InterPro" id="IPR036397">
    <property type="entry name" value="RNaseH_sf"/>
</dbReference>
<name>A0ABC9YFD5_GRUJA</name>
<accession>A0ABC9YFD5</accession>
<feature type="domain" description="RNase H type-1" evidence="1">
    <location>
        <begin position="74"/>
        <end position="223"/>
    </location>
</feature>
<keyword evidence="3" id="KW-1185">Reference proteome</keyword>
<dbReference type="Proteomes" id="UP001623348">
    <property type="component" value="Unassembled WGS sequence"/>
</dbReference>
<dbReference type="SUPFAM" id="SSF53098">
    <property type="entry name" value="Ribonuclease H-like"/>
    <property type="match status" value="1"/>
</dbReference>
<comment type="caution">
    <text evidence="2">The sequence shown here is derived from an EMBL/GenBank/DDBJ whole genome shotgun (WGS) entry which is preliminary data.</text>
</comment>
<reference evidence="2 3" key="1">
    <citation type="submission" date="2024-06" db="EMBL/GenBank/DDBJ databases">
        <title>The draft genome of Grus japonensis, version 3.</title>
        <authorList>
            <person name="Nabeshima K."/>
            <person name="Suzuki S."/>
            <person name="Onuma M."/>
        </authorList>
    </citation>
    <scope>NUCLEOTIDE SEQUENCE [LARGE SCALE GENOMIC DNA]</scope>
    <source>
        <strain evidence="2 3">451A</strain>
    </source>
</reference>
<dbReference type="EMBL" id="BAAFJT010000257">
    <property type="protein sequence ID" value="GAB0208277.1"/>
    <property type="molecule type" value="Genomic_DNA"/>
</dbReference>
<dbReference type="Pfam" id="PF00075">
    <property type="entry name" value="RNase_H"/>
    <property type="match status" value="1"/>
</dbReference>
<evidence type="ECO:0000313" key="2">
    <source>
        <dbReference type="EMBL" id="GAB0208277.1"/>
    </source>
</evidence>
<organism evidence="2 3">
    <name type="scientific">Grus japonensis</name>
    <name type="common">Japanese crane</name>
    <name type="synonym">Red-crowned crane</name>
    <dbReference type="NCBI Taxonomy" id="30415"/>
    <lineage>
        <taxon>Eukaryota</taxon>
        <taxon>Metazoa</taxon>
        <taxon>Chordata</taxon>
        <taxon>Craniata</taxon>
        <taxon>Vertebrata</taxon>
        <taxon>Euteleostomi</taxon>
        <taxon>Archelosauria</taxon>
        <taxon>Archosauria</taxon>
        <taxon>Dinosauria</taxon>
        <taxon>Saurischia</taxon>
        <taxon>Theropoda</taxon>
        <taxon>Coelurosauria</taxon>
        <taxon>Aves</taxon>
        <taxon>Neognathae</taxon>
        <taxon>Neoaves</taxon>
        <taxon>Gruiformes</taxon>
        <taxon>Gruidae</taxon>
        <taxon>Grus</taxon>
    </lineage>
</organism>
<dbReference type="AlphaFoldDB" id="A0ABC9YFD5"/>
<evidence type="ECO:0000259" key="1">
    <source>
        <dbReference type="PROSITE" id="PS50879"/>
    </source>
</evidence>
<dbReference type="Gene3D" id="3.30.420.10">
    <property type="entry name" value="Ribonuclease H-like superfamily/Ribonuclease H"/>
    <property type="match status" value="1"/>
</dbReference>
<dbReference type="PANTHER" id="PTHR33332">
    <property type="entry name" value="REVERSE TRANSCRIPTASE DOMAIN-CONTAINING PROTEIN"/>
    <property type="match status" value="1"/>
</dbReference>
<dbReference type="PROSITE" id="PS50879">
    <property type="entry name" value="RNASE_H_1"/>
    <property type="match status" value="1"/>
</dbReference>
<evidence type="ECO:0000313" key="3">
    <source>
        <dbReference type="Proteomes" id="UP001623348"/>
    </source>
</evidence>